<accession>K4ANL0</accession>
<name>K4ANL0_SETIT</name>
<organism evidence="1 2">
    <name type="scientific">Setaria italica</name>
    <name type="common">Foxtail millet</name>
    <name type="synonym">Panicum italicum</name>
    <dbReference type="NCBI Taxonomy" id="4555"/>
    <lineage>
        <taxon>Eukaryota</taxon>
        <taxon>Viridiplantae</taxon>
        <taxon>Streptophyta</taxon>
        <taxon>Embryophyta</taxon>
        <taxon>Tracheophyta</taxon>
        <taxon>Spermatophyta</taxon>
        <taxon>Magnoliopsida</taxon>
        <taxon>Liliopsida</taxon>
        <taxon>Poales</taxon>
        <taxon>Poaceae</taxon>
        <taxon>PACMAD clade</taxon>
        <taxon>Panicoideae</taxon>
        <taxon>Panicodae</taxon>
        <taxon>Paniceae</taxon>
        <taxon>Cenchrinae</taxon>
        <taxon>Setaria</taxon>
    </lineage>
</organism>
<keyword evidence="2" id="KW-1185">Reference proteome</keyword>
<evidence type="ECO:0000313" key="2">
    <source>
        <dbReference type="Proteomes" id="UP000004995"/>
    </source>
</evidence>
<dbReference type="AlphaFoldDB" id="K4ANL0"/>
<reference evidence="1" key="2">
    <citation type="submission" date="2018-08" db="UniProtKB">
        <authorList>
            <consortium name="EnsemblPlants"/>
        </authorList>
    </citation>
    <scope>IDENTIFICATION</scope>
    <source>
        <strain evidence="1">Yugu1</strain>
    </source>
</reference>
<dbReference type="InParanoid" id="K4ANL0"/>
<reference evidence="2" key="1">
    <citation type="journal article" date="2012" name="Nat. Biotechnol.">
        <title>Reference genome sequence of the model plant Setaria.</title>
        <authorList>
            <person name="Bennetzen J.L."/>
            <person name="Schmutz J."/>
            <person name="Wang H."/>
            <person name="Percifield R."/>
            <person name="Hawkins J."/>
            <person name="Pontaroli A.C."/>
            <person name="Estep M."/>
            <person name="Feng L."/>
            <person name="Vaughn J.N."/>
            <person name="Grimwood J."/>
            <person name="Jenkins J."/>
            <person name="Barry K."/>
            <person name="Lindquist E."/>
            <person name="Hellsten U."/>
            <person name="Deshpande S."/>
            <person name="Wang X."/>
            <person name="Wu X."/>
            <person name="Mitros T."/>
            <person name="Triplett J."/>
            <person name="Yang X."/>
            <person name="Ye C.Y."/>
            <person name="Mauro-Herrera M."/>
            <person name="Wang L."/>
            <person name="Li P."/>
            <person name="Sharma M."/>
            <person name="Sharma R."/>
            <person name="Ronald P.C."/>
            <person name="Panaud O."/>
            <person name="Kellogg E.A."/>
            <person name="Brutnell T.P."/>
            <person name="Doust A.N."/>
            <person name="Tuskan G.A."/>
            <person name="Rokhsar D."/>
            <person name="Devos K.M."/>
        </authorList>
    </citation>
    <scope>NUCLEOTIDE SEQUENCE [LARGE SCALE GENOMIC DNA]</scope>
    <source>
        <strain evidence="2">cv. Yugu1</strain>
    </source>
</reference>
<dbReference type="HOGENOM" id="CLU_3300353_0_0_1"/>
<proteinExistence type="predicted"/>
<dbReference type="Gramene" id="KQK88691">
    <property type="protein sequence ID" value="KQK88691"/>
    <property type="gene ID" value="SETIT_040507mg"/>
</dbReference>
<dbReference type="EMBL" id="AGNK02005559">
    <property type="status" value="NOT_ANNOTATED_CDS"/>
    <property type="molecule type" value="Genomic_DNA"/>
</dbReference>
<evidence type="ECO:0000313" key="1">
    <source>
        <dbReference type="EnsemblPlants" id="KQK88691"/>
    </source>
</evidence>
<sequence length="40" mass="4443">MSCYASVACSKACRKCTWGVLYTKASMLHMCVSIPCMLHQ</sequence>
<protein>
    <submittedName>
        <fullName evidence="1">Uncharacterized protein</fullName>
    </submittedName>
</protein>
<dbReference type="EnsemblPlants" id="KQK88691">
    <property type="protein sequence ID" value="KQK88691"/>
    <property type="gene ID" value="SETIT_040507mg"/>
</dbReference>
<dbReference type="Proteomes" id="UP000004995">
    <property type="component" value="Unassembled WGS sequence"/>
</dbReference>